<dbReference type="Proteomes" id="UP001303647">
    <property type="component" value="Unassembled WGS sequence"/>
</dbReference>
<dbReference type="InterPro" id="IPR057027">
    <property type="entry name" value="TPR_mt"/>
</dbReference>
<dbReference type="Gene3D" id="1.25.40.10">
    <property type="entry name" value="Tetratricopeptide repeat domain"/>
    <property type="match status" value="3"/>
</dbReference>
<evidence type="ECO:0000313" key="9">
    <source>
        <dbReference type="Proteomes" id="UP001303647"/>
    </source>
</evidence>
<feature type="repeat" description="PPR" evidence="5">
    <location>
        <begin position="446"/>
        <end position="480"/>
    </location>
</feature>
<comment type="subunit">
    <text evidence="4">Binds to mitochondrial small subunit 15S rRNA.</text>
</comment>
<proteinExistence type="inferred from homology"/>
<dbReference type="InterPro" id="IPR011990">
    <property type="entry name" value="TPR-like_helical_dom_sf"/>
</dbReference>
<feature type="region of interest" description="Disordered" evidence="6">
    <location>
        <begin position="36"/>
        <end position="108"/>
    </location>
</feature>
<dbReference type="PANTHER" id="PTHR47447">
    <property type="entry name" value="OS03G0856100 PROTEIN"/>
    <property type="match status" value="1"/>
</dbReference>
<keyword evidence="2" id="KW-0677">Repeat</keyword>
<dbReference type="PANTHER" id="PTHR47447:SF17">
    <property type="entry name" value="OS12G0638900 PROTEIN"/>
    <property type="match status" value="1"/>
</dbReference>
<evidence type="ECO:0000256" key="6">
    <source>
        <dbReference type="SAM" id="MobiDB-lite"/>
    </source>
</evidence>
<protein>
    <recommendedName>
        <fullName evidence="7">Pentatricopeptide repeat-containing protein-mitochondrial domain-containing protein</fullName>
    </recommendedName>
</protein>
<feature type="compositionally biased region" description="Pro residues" evidence="6">
    <location>
        <begin position="152"/>
        <end position="169"/>
    </location>
</feature>
<dbReference type="NCBIfam" id="TIGR00756">
    <property type="entry name" value="PPR"/>
    <property type="match status" value="1"/>
</dbReference>
<organism evidence="8 9">
    <name type="scientific">Corynascus novoguineensis</name>
    <dbReference type="NCBI Taxonomy" id="1126955"/>
    <lineage>
        <taxon>Eukaryota</taxon>
        <taxon>Fungi</taxon>
        <taxon>Dikarya</taxon>
        <taxon>Ascomycota</taxon>
        <taxon>Pezizomycotina</taxon>
        <taxon>Sordariomycetes</taxon>
        <taxon>Sordariomycetidae</taxon>
        <taxon>Sordariales</taxon>
        <taxon>Chaetomiaceae</taxon>
        <taxon>Corynascus</taxon>
    </lineage>
</organism>
<comment type="similarity">
    <text evidence="1">Belongs to the CCM1 family.</text>
</comment>
<evidence type="ECO:0000259" key="7">
    <source>
        <dbReference type="Pfam" id="PF23276"/>
    </source>
</evidence>
<dbReference type="InterPro" id="IPR002885">
    <property type="entry name" value="PPR_rpt"/>
</dbReference>
<reference evidence="8" key="1">
    <citation type="journal article" date="2023" name="Mol. Phylogenet. Evol.">
        <title>Genome-scale phylogeny and comparative genomics of the fungal order Sordariales.</title>
        <authorList>
            <person name="Hensen N."/>
            <person name="Bonometti L."/>
            <person name="Westerberg I."/>
            <person name="Brannstrom I.O."/>
            <person name="Guillou S."/>
            <person name="Cros-Aarteil S."/>
            <person name="Calhoun S."/>
            <person name="Haridas S."/>
            <person name="Kuo A."/>
            <person name="Mondo S."/>
            <person name="Pangilinan J."/>
            <person name="Riley R."/>
            <person name="LaButti K."/>
            <person name="Andreopoulos B."/>
            <person name="Lipzen A."/>
            <person name="Chen C."/>
            <person name="Yan M."/>
            <person name="Daum C."/>
            <person name="Ng V."/>
            <person name="Clum A."/>
            <person name="Steindorff A."/>
            <person name="Ohm R.A."/>
            <person name="Martin F."/>
            <person name="Silar P."/>
            <person name="Natvig D.O."/>
            <person name="Lalanne C."/>
            <person name="Gautier V."/>
            <person name="Ament-Velasquez S.L."/>
            <person name="Kruys A."/>
            <person name="Hutchinson M.I."/>
            <person name="Powell A.J."/>
            <person name="Barry K."/>
            <person name="Miller A.N."/>
            <person name="Grigoriev I.V."/>
            <person name="Debuchy R."/>
            <person name="Gladieux P."/>
            <person name="Hiltunen Thoren M."/>
            <person name="Johannesson H."/>
        </authorList>
    </citation>
    <scope>NUCLEOTIDE SEQUENCE</scope>
    <source>
        <strain evidence="8">CBS 359.72</strain>
    </source>
</reference>
<keyword evidence="9" id="KW-1185">Reference proteome</keyword>
<dbReference type="EMBL" id="MU857605">
    <property type="protein sequence ID" value="KAK4251508.1"/>
    <property type="molecule type" value="Genomic_DNA"/>
</dbReference>
<accession>A0AAN7HUE9</accession>
<dbReference type="AlphaFoldDB" id="A0AAN7HUE9"/>
<evidence type="ECO:0000256" key="4">
    <source>
        <dbReference type="ARBA" id="ARBA00044511"/>
    </source>
</evidence>
<evidence type="ECO:0000256" key="5">
    <source>
        <dbReference type="PROSITE-ProRule" id="PRU00708"/>
    </source>
</evidence>
<evidence type="ECO:0000256" key="1">
    <source>
        <dbReference type="ARBA" id="ARBA00006192"/>
    </source>
</evidence>
<gene>
    <name evidence="8" type="ORF">C7999DRAFT_37550</name>
</gene>
<sequence>MSAKCITVDALSRTLCPSIDGTLRSKTIALPLRATRRTRVTQTQHEPAPAPARYDGQVRAAHTNASPTGQRARRERYPQWAAAPKARPAKRVTEKKAPPAPQLPPFPSWAAAGEVAPLRATKALSQEPSASASKTNLDGAAQHGPEDTANLRPPPPPPPSSSSPPPPETSPTSADTLCRSELDFPPETADAPTPAIYEALRVLRSREGQSNKIRRLVKYLVEERGERPNVFLYEALVTANWDTATGSANELAEIYKEMRTAGIEPSPGWYHSALRLLAIHPDYLTRNTLLLKMKEQGIELKDEGRFSVAVGLLRDGQHEMALDYWNQMRDAGTRIPEWVSSIFIYALVMRGFVDEAFQLFRQVLEMAGGNASAVPLRLWSYLLDECSRSLHYEGTKFIWDEMVSPGKINPADGIAVNLLNTAARQGDTTMATAVVELLSAREVKLGSHHYEPLLESYVRAGSLEGAFRVLCIMNDAGVQPDQASTRPIYAALRASPDHLADEVIGILRRLERVPAAAINVLIEALVTGTADENDGNIARALEAYRQVCDLCESGPNQQTFALLLDGCGSAEPAVFLVSEMDRFAVRPSPPILDSLIRCFAADGNLDVTLLYLDEMSRLATGGSPTWVSRRTLLAVLRRCHREGDPRASALVAEARRRGMTIDLSRYVDVDS</sequence>
<feature type="compositionally biased region" description="Pro residues" evidence="6">
    <location>
        <begin position="98"/>
        <end position="107"/>
    </location>
</feature>
<dbReference type="Pfam" id="PF23276">
    <property type="entry name" value="TPR_24"/>
    <property type="match status" value="1"/>
</dbReference>
<evidence type="ECO:0000256" key="2">
    <source>
        <dbReference type="ARBA" id="ARBA00022737"/>
    </source>
</evidence>
<dbReference type="PROSITE" id="PS51375">
    <property type="entry name" value="PPR"/>
    <property type="match status" value="1"/>
</dbReference>
<feature type="compositionally biased region" description="Polar residues" evidence="6">
    <location>
        <begin position="123"/>
        <end position="136"/>
    </location>
</feature>
<feature type="domain" description="Pentatricopeptide repeat-containing protein-mitochondrial" evidence="7">
    <location>
        <begin position="412"/>
        <end position="546"/>
    </location>
</feature>
<dbReference type="Pfam" id="PF01535">
    <property type="entry name" value="PPR"/>
    <property type="match status" value="2"/>
</dbReference>
<comment type="caution">
    <text evidence="8">The sequence shown here is derived from an EMBL/GenBank/DDBJ whole genome shotgun (WGS) entry which is preliminary data.</text>
</comment>
<feature type="region of interest" description="Disordered" evidence="6">
    <location>
        <begin position="122"/>
        <end position="191"/>
    </location>
</feature>
<evidence type="ECO:0000256" key="3">
    <source>
        <dbReference type="ARBA" id="ARBA00044493"/>
    </source>
</evidence>
<name>A0AAN7HUE9_9PEZI</name>
<reference evidence="8" key="2">
    <citation type="submission" date="2023-05" db="EMBL/GenBank/DDBJ databases">
        <authorList>
            <consortium name="Lawrence Berkeley National Laboratory"/>
            <person name="Steindorff A."/>
            <person name="Hensen N."/>
            <person name="Bonometti L."/>
            <person name="Westerberg I."/>
            <person name="Brannstrom I.O."/>
            <person name="Guillou S."/>
            <person name="Cros-Aarteil S."/>
            <person name="Calhoun S."/>
            <person name="Haridas S."/>
            <person name="Kuo A."/>
            <person name="Mondo S."/>
            <person name="Pangilinan J."/>
            <person name="Riley R."/>
            <person name="Labutti K."/>
            <person name="Andreopoulos B."/>
            <person name="Lipzen A."/>
            <person name="Chen C."/>
            <person name="Yanf M."/>
            <person name="Daum C."/>
            <person name="Ng V."/>
            <person name="Clum A."/>
            <person name="Ohm R."/>
            <person name="Martin F."/>
            <person name="Silar P."/>
            <person name="Natvig D."/>
            <person name="Lalanne C."/>
            <person name="Gautier V."/>
            <person name="Ament-Velasquez S.L."/>
            <person name="Kruys A."/>
            <person name="Hutchinson M.I."/>
            <person name="Powell A.J."/>
            <person name="Barry K."/>
            <person name="Miller A.N."/>
            <person name="Grigoriev I.V."/>
            <person name="Debuchy R."/>
            <person name="Gladieux P."/>
            <person name="Thoren M.H."/>
            <person name="Johannesson H."/>
        </authorList>
    </citation>
    <scope>NUCLEOTIDE SEQUENCE</scope>
    <source>
        <strain evidence="8">CBS 359.72</strain>
    </source>
</reference>
<comment type="function">
    <text evidence="3">Regulates mitochondrial small subunit maturation by controlling 15S rRNA 5'-end processing. Localizes to the 5' precursor of the 15S rRNA in a position that is subsequently occupied by mS47 in the mature yeast mtSSU. Uses structure and sequence-specific RNA recognition, binding to a single-stranded region of the precursor and specifically recognizing bases -6 to -1. The exchange of Ccm1 for mS47 is coupled to the irreversible removal of precursor rRNA that is accompanied by conformational changes of the mitoribosomal proteins uS5m and mS26. These conformational changes signal completion of 5'-end rRNA processing through protection of the mature 5'-end of the 15S rRNA and stabilization of mS47. The removal of the 5' precursor together with the dissociation of Ccm1 may be catalyzed by the 5'-3' exoribonuclease Pet127. Involved in the specific removal of group I introns in mitochondrial encoded transcripts.</text>
</comment>
<evidence type="ECO:0000313" key="8">
    <source>
        <dbReference type="EMBL" id="KAK4251508.1"/>
    </source>
</evidence>